<proteinExistence type="predicted"/>
<dbReference type="PANTHER" id="PTHR46590:SF6">
    <property type="entry name" value="CRAL-TRIO DOMAIN-CONTAINING PROTEIN C365.01"/>
    <property type="match status" value="1"/>
</dbReference>
<dbReference type="SUPFAM" id="SSF46938">
    <property type="entry name" value="CRAL/TRIO N-terminal domain"/>
    <property type="match status" value="1"/>
</dbReference>
<comment type="caution">
    <text evidence="2">The sequence shown here is derived from an EMBL/GenBank/DDBJ whole genome shotgun (WGS) entry which is preliminary data.</text>
</comment>
<gene>
    <name evidence="2" type="ORF">BCR37DRAFT_330968</name>
</gene>
<dbReference type="Pfam" id="PF00650">
    <property type="entry name" value="CRAL_TRIO"/>
    <property type="match status" value="1"/>
</dbReference>
<dbReference type="SMART" id="SM00516">
    <property type="entry name" value="SEC14"/>
    <property type="match status" value="1"/>
</dbReference>
<sequence>VLKETSPALLRKDFYTLLRHDYPDLVPLRFLKARLYELDRSTRMLLCSLSFRRKAIPVALRSETKHDMDFLRSMKKAKSFVPCYDQRGRTITTIRIKNHSRGDCTQATFENYMIYCMEHAHLLHLPYQDRTVLLVDMTDFSLTALDLTAIKFIIQNFEQNYPEELSEGIIHNAPWLFTTAWAAIKPLLRGPTREKITFTSNENDLAAKLGKEAARTALKYQLEYHGRPLDEDWKDEAADPATASPEYHAAMKVWEDNIKTFEGLTKRWIDPDLATSVDSADEIAKLEQDRIDASWTLAESYWLIDKFVRPSSYYDRLGLLPP</sequence>
<evidence type="ECO:0000313" key="2">
    <source>
        <dbReference type="EMBL" id="ORY79852.1"/>
    </source>
</evidence>
<dbReference type="PANTHER" id="PTHR46590">
    <property type="entry name" value="PHOSPHATIDYLINOSITOL TRANSFER PROTEIN CSR1-RELATED"/>
    <property type="match status" value="1"/>
</dbReference>
<feature type="non-terminal residue" evidence="2">
    <location>
        <position position="322"/>
    </location>
</feature>
<dbReference type="Proteomes" id="UP000193685">
    <property type="component" value="Unassembled WGS sequence"/>
</dbReference>
<evidence type="ECO:0000259" key="1">
    <source>
        <dbReference type="PROSITE" id="PS50191"/>
    </source>
</evidence>
<feature type="domain" description="CRAL-TRIO" evidence="1">
    <location>
        <begin position="67"/>
        <end position="232"/>
    </location>
</feature>
<keyword evidence="3" id="KW-1185">Reference proteome</keyword>
<name>A0A1Y2F7H3_PROLT</name>
<dbReference type="OrthoDB" id="43460at2759"/>
<dbReference type="InterPro" id="IPR036273">
    <property type="entry name" value="CRAL/TRIO_N_dom_sf"/>
</dbReference>
<organism evidence="2 3">
    <name type="scientific">Protomyces lactucae-debilis</name>
    <dbReference type="NCBI Taxonomy" id="2754530"/>
    <lineage>
        <taxon>Eukaryota</taxon>
        <taxon>Fungi</taxon>
        <taxon>Dikarya</taxon>
        <taxon>Ascomycota</taxon>
        <taxon>Taphrinomycotina</taxon>
        <taxon>Taphrinomycetes</taxon>
        <taxon>Taphrinales</taxon>
        <taxon>Protomycetaceae</taxon>
        <taxon>Protomyces</taxon>
    </lineage>
</organism>
<dbReference type="GeneID" id="63783600"/>
<dbReference type="Gene3D" id="3.40.525.10">
    <property type="entry name" value="CRAL-TRIO lipid binding domain"/>
    <property type="match status" value="1"/>
</dbReference>
<dbReference type="PROSITE" id="PS50191">
    <property type="entry name" value="CRAL_TRIO"/>
    <property type="match status" value="1"/>
</dbReference>
<dbReference type="EMBL" id="MCFI01000014">
    <property type="protein sequence ID" value="ORY79852.1"/>
    <property type="molecule type" value="Genomic_DNA"/>
</dbReference>
<dbReference type="OMA" id="KVWEDNI"/>
<dbReference type="RefSeq" id="XP_040723986.1">
    <property type="nucleotide sequence ID" value="XM_040867001.1"/>
</dbReference>
<dbReference type="InterPro" id="IPR036865">
    <property type="entry name" value="CRAL-TRIO_dom_sf"/>
</dbReference>
<dbReference type="InterPro" id="IPR001251">
    <property type="entry name" value="CRAL-TRIO_dom"/>
</dbReference>
<reference evidence="2 3" key="1">
    <citation type="submission" date="2016-07" db="EMBL/GenBank/DDBJ databases">
        <title>Pervasive Adenine N6-methylation of Active Genes in Fungi.</title>
        <authorList>
            <consortium name="DOE Joint Genome Institute"/>
            <person name="Mondo S.J."/>
            <person name="Dannebaum R.O."/>
            <person name="Kuo R.C."/>
            <person name="Labutti K."/>
            <person name="Haridas S."/>
            <person name="Kuo A."/>
            <person name="Salamov A."/>
            <person name="Ahrendt S.R."/>
            <person name="Lipzen A."/>
            <person name="Sullivan W."/>
            <person name="Andreopoulos W.B."/>
            <person name="Clum A."/>
            <person name="Lindquist E."/>
            <person name="Daum C."/>
            <person name="Ramamoorthy G.K."/>
            <person name="Gryganskyi A."/>
            <person name="Culley D."/>
            <person name="Magnuson J.K."/>
            <person name="James T.Y."/>
            <person name="O'Malley M.A."/>
            <person name="Stajich J.E."/>
            <person name="Spatafora J.W."/>
            <person name="Visel A."/>
            <person name="Grigoriev I.V."/>
        </authorList>
    </citation>
    <scope>NUCLEOTIDE SEQUENCE [LARGE SCALE GENOMIC DNA]</scope>
    <source>
        <strain evidence="2 3">12-1054</strain>
    </source>
</reference>
<evidence type="ECO:0000313" key="3">
    <source>
        <dbReference type="Proteomes" id="UP000193685"/>
    </source>
</evidence>
<accession>A0A1Y2F7H3</accession>
<dbReference type="CDD" id="cd00170">
    <property type="entry name" value="SEC14"/>
    <property type="match status" value="1"/>
</dbReference>
<dbReference type="SUPFAM" id="SSF52087">
    <property type="entry name" value="CRAL/TRIO domain"/>
    <property type="match status" value="1"/>
</dbReference>
<protein>
    <submittedName>
        <fullName evidence="2">CRAL-TRIO domain-containing protein</fullName>
    </submittedName>
</protein>
<dbReference type="AlphaFoldDB" id="A0A1Y2F7H3"/>
<feature type="non-terminal residue" evidence="2">
    <location>
        <position position="1"/>
    </location>
</feature>
<dbReference type="InterPro" id="IPR052432">
    <property type="entry name" value="PITP/CRAL-TRIO"/>
</dbReference>